<dbReference type="Gene3D" id="3.40.50.300">
    <property type="entry name" value="P-loop containing nucleotide triphosphate hydrolases"/>
    <property type="match status" value="1"/>
</dbReference>
<dbReference type="SMART" id="SM00421">
    <property type="entry name" value="HTH_LUXR"/>
    <property type="match status" value="1"/>
</dbReference>
<evidence type="ECO:0000256" key="2">
    <source>
        <dbReference type="ARBA" id="ARBA00022840"/>
    </source>
</evidence>
<dbReference type="GO" id="GO:0004016">
    <property type="term" value="F:adenylate cyclase activity"/>
    <property type="evidence" value="ECO:0007669"/>
    <property type="project" value="TreeGrafter"/>
</dbReference>
<gene>
    <name evidence="4" type="ORF">FHR82_007054</name>
</gene>
<dbReference type="GO" id="GO:0003677">
    <property type="term" value="F:DNA binding"/>
    <property type="evidence" value="ECO:0007669"/>
    <property type="project" value="UniProtKB-KW"/>
</dbReference>
<sequence>MRNRSSTVVGRDQELRTVENALTAAASGWGGAVFLVGESGIGKSRLAAAAADQAFQADMVLMRGRGSAIGPMVPFRSLTEALLSLLRAGEPLDIAALGPYRPVLARLIPDWGTPAAQQEGGSLVILAEAVLRLTGLAGKGRGCLVSLDDLQDADAESLAVVEYLTDNLDRQPTLLLGAIRNEPCPALDLARSAARRGTAVVVELDRLDRTGLRNLVGACLPMPAADVPKQAVDLLWAGSAGNPFLIEELLGGIVDGGLLVPAGTGAGSDTGTTWRMADPPPEDVPATFARTVARRIEALGPAVQQLLSVAAVVGRRFPIAVAQAVTGLPDRELLSHLHGEPVAQLVQPDDQLPDWYTFQHQLIREALLTLLTPAERARLAEQVADALEAVYLGLPGEWCQTAATLRLEAGNTTVAGRLFAEAGHRAITHGAAGSAVGLLDRAWDLLAGDEAAERADTLEHLVYALAEAGLVERAAASVGTLDQVGGLDPRRRARLHTRLAWAAQVAGSGPGNLAQITSARTLLGPDADEADTAQIDVVEAHIVLDVPGSGQIEKAEALARRAAEVADRVPLPAVACQAWQLLGTLLRSKDPAGATACLERARSTAVRHDLPIWEIHALVRLGNDDALRDGYLDRLEQARTQATLVGAVTARYQAEQSIALYTALAGDFAAAETLTDQVLAAASRLKLVECVHYVLMVRAILAGHRGRRREMDEALSAFRRWEGEAQPLYAPRVHGLAKAFCALLEENRPRALEEQALALRAEDTTPTVFHLGGRYGVHLLLGAVTGTMTRDEFDTVASSPAAGFRWDRMFAQFGRAVLAGRAGAVAEADAALADALTAGAPYAMGRHLGLRLAAECAVTDRWGNPVEWLRAAEDYFHSADIPAVASACRALLRNSGARVGQRRTGLSAMPSALRSAGLTVREYEVLRLLADRLGNREIANRLHLSPRTVEKHVSSLITKTGLPNRIALSEYAVTTADPA</sequence>
<dbReference type="Gene3D" id="1.10.10.10">
    <property type="entry name" value="Winged helix-like DNA-binding domain superfamily/Winged helix DNA-binding domain"/>
    <property type="match status" value="1"/>
</dbReference>
<dbReference type="GO" id="GO:0006355">
    <property type="term" value="P:regulation of DNA-templated transcription"/>
    <property type="evidence" value="ECO:0007669"/>
    <property type="project" value="InterPro"/>
</dbReference>
<dbReference type="CDD" id="cd06170">
    <property type="entry name" value="LuxR_C_like"/>
    <property type="match status" value="1"/>
</dbReference>
<proteinExistence type="predicted"/>
<dbReference type="GO" id="GO:0005524">
    <property type="term" value="F:ATP binding"/>
    <property type="evidence" value="ECO:0007669"/>
    <property type="project" value="UniProtKB-KW"/>
</dbReference>
<dbReference type="Pfam" id="PF00196">
    <property type="entry name" value="GerE"/>
    <property type="match status" value="1"/>
</dbReference>
<keyword evidence="4" id="KW-0238">DNA-binding</keyword>
<dbReference type="SUPFAM" id="SSF48452">
    <property type="entry name" value="TPR-like"/>
    <property type="match status" value="1"/>
</dbReference>
<dbReference type="InterPro" id="IPR011990">
    <property type="entry name" value="TPR-like_helical_dom_sf"/>
</dbReference>
<keyword evidence="2" id="KW-0067">ATP-binding</keyword>
<dbReference type="PRINTS" id="PR00038">
    <property type="entry name" value="HTHLUXR"/>
</dbReference>
<dbReference type="PANTHER" id="PTHR16305">
    <property type="entry name" value="TESTICULAR SOLUBLE ADENYLYL CYCLASE"/>
    <property type="match status" value="1"/>
</dbReference>
<dbReference type="PROSITE" id="PS50043">
    <property type="entry name" value="HTH_LUXR_2"/>
    <property type="match status" value="1"/>
</dbReference>
<protein>
    <submittedName>
        <fullName evidence="4">DNA-binding CsgD family transcriptional regulator</fullName>
    </submittedName>
</protein>
<dbReference type="SUPFAM" id="SSF52540">
    <property type="entry name" value="P-loop containing nucleoside triphosphate hydrolases"/>
    <property type="match status" value="1"/>
</dbReference>
<organism evidence="4 5">
    <name type="scientific">Actinophytocola algeriensis</name>
    <dbReference type="NCBI Taxonomy" id="1768010"/>
    <lineage>
        <taxon>Bacteria</taxon>
        <taxon>Bacillati</taxon>
        <taxon>Actinomycetota</taxon>
        <taxon>Actinomycetes</taxon>
        <taxon>Pseudonocardiales</taxon>
        <taxon>Pseudonocardiaceae</taxon>
    </lineage>
</organism>
<evidence type="ECO:0000256" key="1">
    <source>
        <dbReference type="ARBA" id="ARBA00022741"/>
    </source>
</evidence>
<dbReference type="Pfam" id="PF13191">
    <property type="entry name" value="AAA_16"/>
    <property type="match status" value="1"/>
</dbReference>
<reference evidence="4 5" key="1">
    <citation type="submission" date="2020-08" db="EMBL/GenBank/DDBJ databases">
        <title>Genomic Encyclopedia of Type Strains, Phase III (KMG-III): the genomes of soil and plant-associated and newly described type strains.</title>
        <authorList>
            <person name="Whitman W."/>
        </authorList>
    </citation>
    <scope>NUCLEOTIDE SEQUENCE [LARGE SCALE GENOMIC DNA]</scope>
    <source>
        <strain evidence="4 5">CECT 8960</strain>
    </source>
</reference>
<dbReference type="InterPro" id="IPR000792">
    <property type="entry name" value="Tscrpt_reg_LuxR_C"/>
</dbReference>
<evidence type="ECO:0000259" key="3">
    <source>
        <dbReference type="PROSITE" id="PS50043"/>
    </source>
</evidence>
<comment type="caution">
    <text evidence="4">The sequence shown here is derived from an EMBL/GenBank/DDBJ whole genome shotgun (WGS) entry which is preliminary data.</text>
</comment>
<evidence type="ECO:0000313" key="4">
    <source>
        <dbReference type="EMBL" id="MBB4910795.1"/>
    </source>
</evidence>
<dbReference type="InterPro" id="IPR036388">
    <property type="entry name" value="WH-like_DNA-bd_sf"/>
</dbReference>
<dbReference type="SUPFAM" id="SSF46894">
    <property type="entry name" value="C-terminal effector domain of the bipartite response regulators"/>
    <property type="match status" value="1"/>
</dbReference>
<dbReference type="InterPro" id="IPR027417">
    <property type="entry name" value="P-loop_NTPase"/>
</dbReference>
<dbReference type="AlphaFoldDB" id="A0A7W7QC14"/>
<dbReference type="EMBL" id="JACHJQ010000008">
    <property type="protein sequence ID" value="MBB4910795.1"/>
    <property type="molecule type" value="Genomic_DNA"/>
</dbReference>
<dbReference type="Proteomes" id="UP000520767">
    <property type="component" value="Unassembled WGS sequence"/>
</dbReference>
<dbReference type="InterPro" id="IPR041664">
    <property type="entry name" value="AAA_16"/>
</dbReference>
<dbReference type="PANTHER" id="PTHR16305:SF28">
    <property type="entry name" value="GUANYLATE CYCLASE DOMAIN-CONTAINING PROTEIN"/>
    <property type="match status" value="1"/>
</dbReference>
<accession>A0A7W7QC14</accession>
<name>A0A7W7QC14_9PSEU</name>
<evidence type="ECO:0000313" key="5">
    <source>
        <dbReference type="Proteomes" id="UP000520767"/>
    </source>
</evidence>
<keyword evidence="1" id="KW-0547">Nucleotide-binding</keyword>
<dbReference type="InterPro" id="IPR016032">
    <property type="entry name" value="Sig_transdc_resp-reg_C-effctor"/>
</dbReference>
<feature type="domain" description="HTH luxR-type" evidence="3">
    <location>
        <begin position="911"/>
        <end position="976"/>
    </location>
</feature>
<dbReference type="GO" id="GO:0005737">
    <property type="term" value="C:cytoplasm"/>
    <property type="evidence" value="ECO:0007669"/>
    <property type="project" value="TreeGrafter"/>
</dbReference>
<dbReference type="RefSeq" id="WP_184814830.1">
    <property type="nucleotide sequence ID" value="NZ_JACHJQ010000008.1"/>
</dbReference>
<keyword evidence="5" id="KW-1185">Reference proteome</keyword>